<accession>A0A916J126</accession>
<comment type="similarity">
    <text evidence="1">Belongs to the LysR transcriptional regulatory family.</text>
</comment>
<evidence type="ECO:0000313" key="7">
    <source>
        <dbReference type="Proteomes" id="UP000672934"/>
    </source>
</evidence>
<dbReference type="Pfam" id="PF00126">
    <property type="entry name" value="HTH_1"/>
    <property type="match status" value="1"/>
</dbReference>
<dbReference type="PRINTS" id="PR00039">
    <property type="entry name" value="HTHLYSR"/>
</dbReference>
<dbReference type="EMBL" id="CAJPUY010000046">
    <property type="protein sequence ID" value="CAG2158367.1"/>
    <property type="molecule type" value="Genomic_DNA"/>
</dbReference>
<name>A0A916J126_9BURK</name>
<evidence type="ECO:0000256" key="1">
    <source>
        <dbReference type="ARBA" id="ARBA00009437"/>
    </source>
</evidence>
<dbReference type="InterPro" id="IPR005119">
    <property type="entry name" value="LysR_subst-bd"/>
</dbReference>
<dbReference type="Proteomes" id="UP000672934">
    <property type="component" value="Unassembled WGS sequence"/>
</dbReference>
<dbReference type="PANTHER" id="PTHR30346:SF29">
    <property type="entry name" value="LYSR SUBSTRATE-BINDING"/>
    <property type="match status" value="1"/>
</dbReference>
<evidence type="ECO:0000256" key="4">
    <source>
        <dbReference type="ARBA" id="ARBA00023163"/>
    </source>
</evidence>
<gene>
    <name evidence="6" type="primary">hdfR_10</name>
    <name evidence="6" type="ORF">LMG31506_06339</name>
</gene>
<sequence length="323" mass="35480">MDARLKQAVAVGRFGSFSKAAEAVNVTQSAVTKSVAELERRVGFPIFLRTSRGVVPTSEGRAFLERATRLLADADELLSEASRTDPFSGSLRIGIFPPTFEWMLAKPLEVLVRRHPRLLLDITSGAKERGVQLLDQGDIDVAIGLASTFSDKARFRVEPVATIAAALFVRRGHPLHALAAPAAEDMARYDMVLPTQIWDLSLYPILSRIYGHAEPNRVHRIENFSLQCKVIENTDAFGVVDLEITKTEYFQSRFAVVPGMKAPATAGIVCAMRDQWTPKPAVGALVGILQQVHAEGLLNSDIQSRLFGHECAALPLEDTPRQR</sequence>
<dbReference type="InterPro" id="IPR036390">
    <property type="entry name" value="WH_DNA-bd_sf"/>
</dbReference>
<evidence type="ECO:0000313" key="6">
    <source>
        <dbReference type="EMBL" id="CAG2158367.1"/>
    </source>
</evidence>
<dbReference type="RefSeq" id="WP_211951161.1">
    <property type="nucleotide sequence ID" value="NZ_CAJPUY010000046.1"/>
</dbReference>
<comment type="caution">
    <text evidence="6">The sequence shown here is derived from an EMBL/GenBank/DDBJ whole genome shotgun (WGS) entry which is preliminary data.</text>
</comment>
<dbReference type="PANTHER" id="PTHR30346">
    <property type="entry name" value="TRANSCRIPTIONAL DUAL REGULATOR HCAR-RELATED"/>
    <property type="match status" value="1"/>
</dbReference>
<keyword evidence="4" id="KW-0804">Transcription</keyword>
<dbReference type="SUPFAM" id="SSF46785">
    <property type="entry name" value="Winged helix' DNA-binding domain"/>
    <property type="match status" value="1"/>
</dbReference>
<evidence type="ECO:0000256" key="3">
    <source>
        <dbReference type="ARBA" id="ARBA00023125"/>
    </source>
</evidence>
<dbReference type="AlphaFoldDB" id="A0A916J126"/>
<dbReference type="CDD" id="cd05466">
    <property type="entry name" value="PBP2_LTTR_substrate"/>
    <property type="match status" value="1"/>
</dbReference>
<reference evidence="6" key="1">
    <citation type="submission" date="2021-03" db="EMBL/GenBank/DDBJ databases">
        <authorList>
            <person name="Peeters C."/>
        </authorList>
    </citation>
    <scope>NUCLEOTIDE SEQUENCE</scope>
    <source>
        <strain evidence="6">LMG 31506</strain>
    </source>
</reference>
<dbReference type="Gene3D" id="1.10.10.10">
    <property type="entry name" value="Winged helix-like DNA-binding domain superfamily/Winged helix DNA-binding domain"/>
    <property type="match status" value="1"/>
</dbReference>
<keyword evidence="2" id="KW-0805">Transcription regulation</keyword>
<dbReference type="GO" id="GO:0032993">
    <property type="term" value="C:protein-DNA complex"/>
    <property type="evidence" value="ECO:0007669"/>
    <property type="project" value="TreeGrafter"/>
</dbReference>
<keyword evidence="7" id="KW-1185">Reference proteome</keyword>
<dbReference type="InterPro" id="IPR036388">
    <property type="entry name" value="WH-like_DNA-bd_sf"/>
</dbReference>
<dbReference type="GO" id="GO:0003700">
    <property type="term" value="F:DNA-binding transcription factor activity"/>
    <property type="evidence" value="ECO:0007669"/>
    <property type="project" value="InterPro"/>
</dbReference>
<dbReference type="GO" id="GO:0003677">
    <property type="term" value="F:DNA binding"/>
    <property type="evidence" value="ECO:0007669"/>
    <property type="project" value="UniProtKB-KW"/>
</dbReference>
<proteinExistence type="inferred from homology"/>
<organism evidence="6 7">
    <name type="scientific">Cupriavidus yeoncheonensis</name>
    <dbReference type="NCBI Taxonomy" id="1462994"/>
    <lineage>
        <taxon>Bacteria</taxon>
        <taxon>Pseudomonadati</taxon>
        <taxon>Pseudomonadota</taxon>
        <taxon>Betaproteobacteria</taxon>
        <taxon>Burkholderiales</taxon>
        <taxon>Burkholderiaceae</taxon>
        <taxon>Cupriavidus</taxon>
    </lineage>
</organism>
<evidence type="ECO:0000259" key="5">
    <source>
        <dbReference type="PROSITE" id="PS50931"/>
    </source>
</evidence>
<protein>
    <submittedName>
        <fullName evidence="6">HTH-type transcriptional regulator HdfR</fullName>
    </submittedName>
</protein>
<dbReference type="SUPFAM" id="SSF53850">
    <property type="entry name" value="Periplasmic binding protein-like II"/>
    <property type="match status" value="1"/>
</dbReference>
<keyword evidence="3" id="KW-0238">DNA-binding</keyword>
<dbReference type="PROSITE" id="PS50931">
    <property type="entry name" value="HTH_LYSR"/>
    <property type="match status" value="1"/>
</dbReference>
<dbReference type="InterPro" id="IPR000847">
    <property type="entry name" value="LysR_HTH_N"/>
</dbReference>
<dbReference type="Pfam" id="PF03466">
    <property type="entry name" value="LysR_substrate"/>
    <property type="match status" value="1"/>
</dbReference>
<evidence type="ECO:0000256" key="2">
    <source>
        <dbReference type="ARBA" id="ARBA00023015"/>
    </source>
</evidence>
<dbReference type="Gene3D" id="3.40.190.10">
    <property type="entry name" value="Periplasmic binding protein-like II"/>
    <property type="match status" value="2"/>
</dbReference>
<feature type="domain" description="HTH lysR-type" evidence="5">
    <location>
        <begin position="1"/>
        <end position="57"/>
    </location>
</feature>